<name>A0A1I6FVZ8_9EURY</name>
<keyword evidence="3 6" id="KW-0012">Acyltransferase</keyword>
<dbReference type="GO" id="GO:0005737">
    <property type="term" value="C:cytoplasm"/>
    <property type="evidence" value="ECO:0007669"/>
    <property type="project" value="TreeGrafter"/>
</dbReference>
<feature type="domain" description="2-oxoacid dehydrogenase acyltransferase catalytic" evidence="5">
    <location>
        <begin position="184"/>
        <end position="263"/>
    </location>
</feature>
<dbReference type="Gene3D" id="3.30.559.10">
    <property type="entry name" value="Chloramphenicol acetyltransferase-like domain"/>
    <property type="match status" value="1"/>
</dbReference>
<dbReference type="InterPro" id="IPR023213">
    <property type="entry name" value="CAT-like_dom_sf"/>
</dbReference>
<protein>
    <submittedName>
        <fullName evidence="6">2-oxoacid dehydrogenases acyltransferase (Catalytic domain)</fullName>
    </submittedName>
</protein>
<dbReference type="GO" id="GO:0031405">
    <property type="term" value="F:lipoic acid binding"/>
    <property type="evidence" value="ECO:0007669"/>
    <property type="project" value="TreeGrafter"/>
</dbReference>
<keyword evidence="2 6" id="KW-0808">Transferase</keyword>
<dbReference type="EMBL" id="FOYT01000001">
    <property type="protein sequence ID" value="SFR34113.1"/>
    <property type="molecule type" value="Genomic_DNA"/>
</dbReference>
<evidence type="ECO:0000256" key="4">
    <source>
        <dbReference type="SAM" id="MobiDB-lite"/>
    </source>
</evidence>
<dbReference type="STRING" id="553469.SAMN04487947_0112"/>
<dbReference type="PANTHER" id="PTHR43178">
    <property type="entry name" value="DIHYDROLIPOAMIDE ACETYLTRANSFERASE COMPONENT OF PYRUVATE DEHYDROGENASE COMPLEX"/>
    <property type="match status" value="1"/>
</dbReference>
<proteinExistence type="predicted"/>
<dbReference type="InterPro" id="IPR001078">
    <property type="entry name" value="2-oxoacid_DH_actylTfrase"/>
</dbReference>
<dbReference type="SUPFAM" id="SSF52777">
    <property type="entry name" value="CoA-dependent acyltransferases"/>
    <property type="match status" value="1"/>
</dbReference>
<evidence type="ECO:0000313" key="6">
    <source>
        <dbReference type="EMBL" id="SFR34113.1"/>
    </source>
</evidence>
<evidence type="ECO:0000256" key="2">
    <source>
        <dbReference type="ARBA" id="ARBA00022679"/>
    </source>
</evidence>
<gene>
    <name evidence="6" type="ORF">SAMN04487947_0112</name>
</gene>
<accession>A0A1I6FVZ8</accession>
<comment type="cofactor">
    <cofactor evidence="1">
        <name>(R)-lipoate</name>
        <dbReference type="ChEBI" id="CHEBI:83088"/>
    </cofactor>
</comment>
<evidence type="ECO:0000256" key="1">
    <source>
        <dbReference type="ARBA" id="ARBA00001938"/>
    </source>
</evidence>
<dbReference type="GO" id="GO:0016407">
    <property type="term" value="F:acetyltransferase activity"/>
    <property type="evidence" value="ECO:0007669"/>
    <property type="project" value="TreeGrafter"/>
</dbReference>
<keyword evidence="7" id="KW-1185">Reference proteome</keyword>
<dbReference type="AlphaFoldDB" id="A0A1I6FVZ8"/>
<evidence type="ECO:0000256" key="3">
    <source>
        <dbReference type="ARBA" id="ARBA00023315"/>
    </source>
</evidence>
<organism evidence="6 7">
    <name type="scientific">Halogeometricum rufum</name>
    <dbReference type="NCBI Taxonomy" id="553469"/>
    <lineage>
        <taxon>Archaea</taxon>
        <taxon>Methanobacteriati</taxon>
        <taxon>Methanobacteriota</taxon>
        <taxon>Stenosarchaea group</taxon>
        <taxon>Halobacteria</taxon>
        <taxon>Halobacteriales</taxon>
        <taxon>Haloferacaceae</taxon>
        <taxon>Halogeometricum</taxon>
    </lineage>
</organism>
<dbReference type="Proteomes" id="UP000198531">
    <property type="component" value="Unassembled WGS sequence"/>
</dbReference>
<sequence length="273" mass="30377">MLSVPQQSDMNGDGSRTEPFPVGRRTVVDAMRMAGRRNDVHGLVEFDVTEARRRIDDAADATGTRTSFTAFLVHCLGRAVRDHPNVQRYLDWRGRLVGFEDVDVMVVVETTVDGEKLGVPRVLRRVNDRSLASVHREIRAAQRSRPSTGWSSLLSLSERLPGVVRRQFYRLPRWSPRLWKRVAGTVGVTSVGMFGSGGGWGVTPTNYPLQLTVGGISEKPRYVDGELEPREFLHLTVTVDHDVVDGAPAARFVERLRELVEGAHGLELPADES</sequence>
<feature type="region of interest" description="Disordered" evidence="4">
    <location>
        <begin position="1"/>
        <end position="22"/>
    </location>
</feature>
<evidence type="ECO:0000259" key="5">
    <source>
        <dbReference type="Pfam" id="PF00198"/>
    </source>
</evidence>
<evidence type="ECO:0000313" key="7">
    <source>
        <dbReference type="Proteomes" id="UP000198531"/>
    </source>
</evidence>
<feature type="domain" description="2-oxoacid dehydrogenase acyltransferase catalytic" evidence="5">
    <location>
        <begin position="15"/>
        <end position="142"/>
    </location>
</feature>
<dbReference type="InterPro" id="IPR050743">
    <property type="entry name" value="2-oxoacid_DH_E2_comp"/>
</dbReference>
<feature type="compositionally biased region" description="Polar residues" evidence="4">
    <location>
        <begin position="1"/>
        <end position="10"/>
    </location>
</feature>
<dbReference type="Pfam" id="PF00198">
    <property type="entry name" value="2-oxoacid_dh"/>
    <property type="match status" value="2"/>
</dbReference>
<dbReference type="PANTHER" id="PTHR43178:SF5">
    <property type="entry name" value="LIPOAMIDE ACYLTRANSFERASE COMPONENT OF BRANCHED-CHAIN ALPHA-KETO ACID DEHYDROGENASE COMPLEX, MITOCHONDRIAL"/>
    <property type="match status" value="1"/>
</dbReference>
<reference evidence="7" key="1">
    <citation type="submission" date="2016-10" db="EMBL/GenBank/DDBJ databases">
        <authorList>
            <person name="Varghese N."/>
            <person name="Submissions S."/>
        </authorList>
    </citation>
    <scope>NUCLEOTIDE SEQUENCE [LARGE SCALE GENOMIC DNA]</scope>
    <source>
        <strain evidence="7">CGMCC 1.7736</strain>
    </source>
</reference>